<dbReference type="KEGG" id="dov:DSCO28_32300"/>
<evidence type="ECO:0000256" key="2">
    <source>
        <dbReference type="ARBA" id="ARBA00022692"/>
    </source>
</evidence>
<feature type="domain" description="Peptidase S54 rhomboid" evidence="6">
    <location>
        <begin position="86"/>
        <end position="224"/>
    </location>
</feature>
<dbReference type="PANTHER" id="PTHR43066">
    <property type="entry name" value="RHOMBOID-RELATED PROTEIN"/>
    <property type="match status" value="1"/>
</dbReference>
<dbReference type="InterPro" id="IPR035952">
    <property type="entry name" value="Rhomboid-like_sf"/>
</dbReference>
<dbReference type="Proteomes" id="UP000425960">
    <property type="component" value="Chromosome"/>
</dbReference>
<dbReference type="Gene3D" id="1.20.1540.10">
    <property type="entry name" value="Rhomboid-like"/>
    <property type="match status" value="1"/>
</dbReference>
<accession>A0A5K7ZMB1</accession>
<keyword evidence="4 5" id="KW-0472">Membrane</keyword>
<keyword evidence="3 5" id="KW-1133">Transmembrane helix</keyword>
<evidence type="ECO:0000256" key="4">
    <source>
        <dbReference type="ARBA" id="ARBA00023136"/>
    </source>
</evidence>
<feature type="transmembrane region" description="Helical" evidence="5">
    <location>
        <begin position="132"/>
        <end position="158"/>
    </location>
</feature>
<dbReference type="PANTHER" id="PTHR43066:SF11">
    <property type="entry name" value="PEPTIDASE S54 RHOMBOID DOMAIN-CONTAINING PROTEIN"/>
    <property type="match status" value="1"/>
</dbReference>
<evidence type="ECO:0000313" key="8">
    <source>
        <dbReference type="Proteomes" id="UP000425960"/>
    </source>
</evidence>
<dbReference type="Pfam" id="PF01694">
    <property type="entry name" value="Rhomboid"/>
    <property type="match status" value="1"/>
</dbReference>
<dbReference type="SUPFAM" id="SSF144091">
    <property type="entry name" value="Rhomboid-like"/>
    <property type="match status" value="1"/>
</dbReference>
<gene>
    <name evidence="7" type="ORF">DSCO28_32300</name>
</gene>
<sequence>MLSPEVMRENDLPAGLKNNQHRKDPIIMFAQGQHQPIGFGISLTPTGKAMLIAYAAVYVLELLAEHWMGIPLYQWLALSPPGSGYFQFWQLVTHPLVHDPSAPIGFLIDCLVFYFFAGTIELSLGTAGFLRLYLMAAVGAAIGGLAFSVLFGVGIPYAGMMPSLLGLIVVFGLLQPETTVLLMFVLPVKAKYISYGTVVVTALTFLARTNPHGAYHLGGIGLAWLTFRSPSQWLDMNWWRWKYFEYKQKQHRAKFTVIKGKKNDDDDRPTIH</sequence>
<evidence type="ECO:0000313" key="7">
    <source>
        <dbReference type="EMBL" id="BBO82664.1"/>
    </source>
</evidence>
<evidence type="ECO:0000256" key="5">
    <source>
        <dbReference type="SAM" id="Phobius"/>
    </source>
</evidence>
<dbReference type="GO" id="GO:0004252">
    <property type="term" value="F:serine-type endopeptidase activity"/>
    <property type="evidence" value="ECO:0007669"/>
    <property type="project" value="InterPro"/>
</dbReference>
<dbReference type="InterPro" id="IPR022764">
    <property type="entry name" value="Peptidase_S54_rhomboid_dom"/>
</dbReference>
<feature type="transmembrane region" description="Helical" evidence="5">
    <location>
        <begin position="164"/>
        <end position="186"/>
    </location>
</feature>
<comment type="subcellular location">
    <subcellularLocation>
        <location evidence="1">Membrane</location>
        <topology evidence="1">Multi-pass membrane protein</topology>
    </subcellularLocation>
</comment>
<evidence type="ECO:0000256" key="1">
    <source>
        <dbReference type="ARBA" id="ARBA00004141"/>
    </source>
</evidence>
<dbReference type="EMBL" id="AP021876">
    <property type="protein sequence ID" value="BBO82664.1"/>
    <property type="molecule type" value="Genomic_DNA"/>
</dbReference>
<reference evidence="7 8" key="1">
    <citation type="submission" date="2019-11" db="EMBL/GenBank/DDBJ databases">
        <title>Comparative genomics of hydrocarbon-degrading Desulfosarcina strains.</title>
        <authorList>
            <person name="Watanabe M."/>
            <person name="Kojima H."/>
            <person name="Fukui M."/>
        </authorList>
    </citation>
    <scope>NUCLEOTIDE SEQUENCE [LARGE SCALE GENOMIC DNA]</scope>
    <source>
        <strain evidence="7 8">28bB2T</strain>
    </source>
</reference>
<evidence type="ECO:0000259" key="6">
    <source>
        <dbReference type="Pfam" id="PF01694"/>
    </source>
</evidence>
<dbReference type="AlphaFoldDB" id="A0A5K7ZMB1"/>
<proteinExistence type="predicted"/>
<keyword evidence="2 5" id="KW-0812">Transmembrane</keyword>
<name>A0A5K7ZMB1_9BACT</name>
<protein>
    <recommendedName>
        <fullName evidence="6">Peptidase S54 rhomboid domain-containing protein</fullName>
    </recommendedName>
</protein>
<organism evidence="7 8">
    <name type="scientific">Desulfosarcina ovata subsp. sediminis</name>
    <dbReference type="NCBI Taxonomy" id="885957"/>
    <lineage>
        <taxon>Bacteria</taxon>
        <taxon>Pseudomonadati</taxon>
        <taxon>Thermodesulfobacteriota</taxon>
        <taxon>Desulfobacteria</taxon>
        <taxon>Desulfobacterales</taxon>
        <taxon>Desulfosarcinaceae</taxon>
        <taxon>Desulfosarcina</taxon>
    </lineage>
</organism>
<feature type="transmembrane region" description="Helical" evidence="5">
    <location>
        <begin position="101"/>
        <end position="120"/>
    </location>
</feature>
<evidence type="ECO:0000256" key="3">
    <source>
        <dbReference type="ARBA" id="ARBA00022989"/>
    </source>
</evidence>
<dbReference type="GO" id="GO:0016020">
    <property type="term" value="C:membrane"/>
    <property type="evidence" value="ECO:0007669"/>
    <property type="project" value="UniProtKB-SubCell"/>
</dbReference>